<dbReference type="InterPro" id="IPR003439">
    <property type="entry name" value="ABC_transporter-like_ATP-bd"/>
</dbReference>
<dbReference type="InterPro" id="IPR003593">
    <property type="entry name" value="AAA+_ATPase"/>
</dbReference>
<comment type="similarity">
    <text evidence="1">Belongs to the ABC transporter superfamily.</text>
</comment>
<dbReference type="CDD" id="cd03263">
    <property type="entry name" value="ABC_subfamily_A"/>
    <property type="match status" value="1"/>
</dbReference>
<dbReference type="InterPro" id="IPR027417">
    <property type="entry name" value="P-loop_NTPase"/>
</dbReference>
<name>A0A1U7J3T6_9CYAN</name>
<keyword evidence="2" id="KW-0813">Transport</keyword>
<comment type="caution">
    <text evidence="6">The sequence shown here is derived from an EMBL/GenBank/DDBJ whole genome shotgun (WGS) entry which is preliminary data.</text>
</comment>
<sequence>MLKLVNLCKRYGSKPVLQNLSLNLQPGEIYGLLGPNGAGKTTTINIICGLLKADSGTVTIGDRPAGEATKAWVGVMPQSNLLYGSLTCSDNLFFFGRLYGLSRQDCQRRVDVCLESVKLLDKKHVPVERLSGGMQRRLSMAAAILHRPKLVILDEPTTGLDIEARQELWQLIRQFKSMGVTVLLTSHLLDEVERLCQRIGILRQGELLAEGTLEELRSRIPAREIVTVETKDRQGAIARAQQLGYPHRTYGGDLAFWVPDQLELKDLIDRFGGIPLDSIARSPVKLEHVYLEVTRQIEGVGSRGLRG</sequence>
<dbReference type="AlphaFoldDB" id="A0A1U7J3T6"/>
<dbReference type="RefSeq" id="WP_073609029.1">
    <property type="nucleotide sequence ID" value="NZ_MRCG01000010.1"/>
</dbReference>
<dbReference type="PROSITE" id="PS50893">
    <property type="entry name" value="ABC_TRANSPORTER_2"/>
    <property type="match status" value="1"/>
</dbReference>
<dbReference type="InterPro" id="IPR017871">
    <property type="entry name" value="ABC_transporter-like_CS"/>
</dbReference>
<evidence type="ECO:0000256" key="2">
    <source>
        <dbReference type="ARBA" id="ARBA00022448"/>
    </source>
</evidence>
<dbReference type="SUPFAM" id="SSF52540">
    <property type="entry name" value="P-loop containing nucleoside triphosphate hydrolases"/>
    <property type="match status" value="1"/>
</dbReference>
<organism evidence="6 7">
    <name type="scientific">Phormidium tenue NIES-30</name>
    <dbReference type="NCBI Taxonomy" id="549789"/>
    <lineage>
        <taxon>Bacteria</taxon>
        <taxon>Bacillati</taxon>
        <taxon>Cyanobacteriota</taxon>
        <taxon>Cyanophyceae</taxon>
        <taxon>Oscillatoriophycideae</taxon>
        <taxon>Oscillatoriales</taxon>
        <taxon>Oscillatoriaceae</taxon>
        <taxon>Phormidium</taxon>
    </lineage>
</organism>
<reference evidence="6 7" key="1">
    <citation type="submission" date="2016-11" db="EMBL/GenBank/DDBJ databases">
        <title>Draft Genome Sequences of Nine Cyanobacterial Strains from Diverse Habitats.</title>
        <authorList>
            <person name="Zhu T."/>
            <person name="Hou S."/>
            <person name="Lu X."/>
            <person name="Hess W.R."/>
        </authorList>
    </citation>
    <scope>NUCLEOTIDE SEQUENCE [LARGE SCALE GENOMIC DNA]</scope>
    <source>
        <strain evidence="6 7">NIES-30</strain>
    </source>
</reference>
<dbReference type="PANTHER" id="PTHR42711">
    <property type="entry name" value="ABC TRANSPORTER ATP-BINDING PROTEIN"/>
    <property type="match status" value="1"/>
</dbReference>
<dbReference type="Pfam" id="PF00005">
    <property type="entry name" value="ABC_tran"/>
    <property type="match status" value="1"/>
</dbReference>
<dbReference type="GO" id="GO:0016887">
    <property type="term" value="F:ATP hydrolysis activity"/>
    <property type="evidence" value="ECO:0007669"/>
    <property type="project" value="InterPro"/>
</dbReference>
<evidence type="ECO:0000256" key="3">
    <source>
        <dbReference type="ARBA" id="ARBA00022741"/>
    </source>
</evidence>
<proteinExistence type="inferred from homology"/>
<dbReference type="Proteomes" id="UP000185557">
    <property type="component" value="Unassembled WGS sequence"/>
</dbReference>
<dbReference type="SMART" id="SM00382">
    <property type="entry name" value="AAA"/>
    <property type="match status" value="1"/>
</dbReference>
<evidence type="ECO:0000313" key="6">
    <source>
        <dbReference type="EMBL" id="OKH47081.1"/>
    </source>
</evidence>
<feature type="domain" description="ABC transporter" evidence="5">
    <location>
        <begin position="2"/>
        <end position="229"/>
    </location>
</feature>
<evidence type="ECO:0000313" key="7">
    <source>
        <dbReference type="Proteomes" id="UP000185557"/>
    </source>
</evidence>
<dbReference type="OrthoDB" id="505485at2"/>
<dbReference type="InterPro" id="IPR050763">
    <property type="entry name" value="ABC_transporter_ATP-binding"/>
</dbReference>
<dbReference type="STRING" id="549789.NIES30_13885"/>
<gene>
    <name evidence="6" type="ORF">NIES30_13885</name>
</gene>
<keyword evidence="7" id="KW-1185">Reference proteome</keyword>
<dbReference type="PROSITE" id="PS00211">
    <property type="entry name" value="ABC_TRANSPORTER_1"/>
    <property type="match status" value="1"/>
</dbReference>
<keyword evidence="3" id="KW-0547">Nucleotide-binding</keyword>
<dbReference type="Gene3D" id="3.40.50.300">
    <property type="entry name" value="P-loop containing nucleotide triphosphate hydrolases"/>
    <property type="match status" value="1"/>
</dbReference>
<accession>A0A1U7J3T6</accession>
<evidence type="ECO:0000256" key="1">
    <source>
        <dbReference type="ARBA" id="ARBA00005417"/>
    </source>
</evidence>
<dbReference type="GO" id="GO:0005524">
    <property type="term" value="F:ATP binding"/>
    <property type="evidence" value="ECO:0007669"/>
    <property type="project" value="UniProtKB-KW"/>
</dbReference>
<protein>
    <submittedName>
        <fullName evidence="6">ABC transporter ATP-binding protein</fullName>
    </submittedName>
</protein>
<evidence type="ECO:0000259" key="5">
    <source>
        <dbReference type="PROSITE" id="PS50893"/>
    </source>
</evidence>
<evidence type="ECO:0000256" key="4">
    <source>
        <dbReference type="ARBA" id="ARBA00022840"/>
    </source>
</evidence>
<dbReference type="EMBL" id="MRCG01000010">
    <property type="protein sequence ID" value="OKH47081.1"/>
    <property type="molecule type" value="Genomic_DNA"/>
</dbReference>
<keyword evidence="4 6" id="KW-0067">ATP-binding</keyword>
<dbReference type="PANTHER" id="PTHR42711:SF5">
    <property type="entry name" value="ABC TRANSPORTER ATP-BINDING PROTEIN NATA"/>
    <property type="match status" value="1"/>
</dbReference>